<organism evidence="2 3">
    <name type="scientific">Psychroserpens ponticola</name>
    <dbReference type="NCBI Taxonomy" id="2932268"/>
    <lineage>
        <taxon>Bacteria</taxon>
        <taxon>Pseudomonadati</taxon>
        <taxon>Bacteroidota</taxon>
        <taxon>Flavobacteriia</taxon>
        <taxon>Flavobacteriales</taxon>
        <taxon>Flavobacteriaceae</taxon>
        <taxon>Psychroserpens</taxon>
    </lineage>
</organism>
<evidence type="ECO:0000256" key="1">
    <source>
        <dbReference type="SAM" id="SignalP"/>
    </source>
</evidence>
<keyword evidence="3" id="KW-1185">Reference proteome</keyword>
<feature type="signal peptide" evidence="1">
    <location>
        <begin position="1"/>
        <end position="18"/>
    </location>
</feature>
<feature type="chain" id="PRO_5047548948" evidence="1">
    <location>
        <begin position="19"/>
        <end position="306"/>
    </location>
</feature>
<accession>A0ABY7S0X5</accession>
<evidence type="ECO:0000313" key="2">
    <source>
        <dbReference type="EMBL" id="WCO03039.1"/>
    </source>
</evidence>
<evidence type="ECO:0000313" key="3">
    <source>
        <dbReference type="Proteomes" id="UP001202717"/>
    </source>
</evidence>
<sequence length="306" mass="33747">MKKISFLFSMFILLTAFTCEDEPLDGDFLTENNASCELATQNTQNAAIAFLSVTAENYSQLCTTYRNALEAQIQFCGDPDGILQTQIESLGFCGDTNPDPCDIAMTLTSVAETAYNEDTSDTTLCNDYRVALENEIAICGDSDGSLQLIIDELGDCTNNQTNEDIVGTWLLTAWIGEEPIDLNNDGTESVNFLDEMNCYENETIVFNADNTAVAMSTSYASFIFEIEVGTTNEYDYVIECEFENENTNSTWTQNGNIITVDDGTTVYDATINGDQLSVFVPEGFVAFSSDFTATTIQDLTFIYTKQ</sequence>
<dbReference type="Proteomes" id="UP001202717">
    <property type="component" value="Chromosome"/>
</dbReference>
<dbReference type="EMBL" id="CP116221">
    <property type="protein sequence ID" value="WCO03039.1"/>
    <property type="molecule type" value="Genomic_DNA"/>
</dbReference>
<protein>
    <submittedName>
        <fullName evidence="2">Lipocalin family protein</fullName>
    </submittedName>
</protein>
<proteinExistence type="predicted"/>
<keyword evidence="1" id="KW-0732">Signal</keyword>
<gene>
    <name evidence="2" type="ORF">MUN68_005995</name>
</gene>
<name>A0ABY7S0X5_9FLAO</name>
<dbReference type="RefSeq" id="WP_249995756.1">
    <property type="nucleotide sequence ID" value="NZ_CP116221.1"/>
</dbReference>
<reference evidence="2 3" key="1">
    <citation type="submission" date="2023-01" db="EMBL/GenBank/DDBJ databases">
        <title>Psychroserpens ponticola sp. nov., isolated from seawater.</title>
        <authorList>
            <person name="Kristyanto S."/>
            <person name="Jung J."/>
            <person name="Kim J.M."/>
            <person name="Jeon C.O."/>
        </authorList>
    </citation>
    <scope>NUCLEOTIDE SEQUENCE [LARGE SCALE GENOMIC DNA]</scope>
    <source>
        <strain evidence="2 3">MSW6</strain>
    </source>
</reference>